<evidence type="ECO:0000259" key="2">
    <source>
        <dbReference type="Pfam" id="PF18821"/>
    </source>
</evidence>
<evidence type="ECO:0000256" key="1">
    <source>
        <dbReference type="SAM" id="MobiDB-lite"/>
    </source>
</evidence>
<feature type="region of interest" description="Disordered" evidence="1">
    <location>
        <begin position="361"/>
        <end position="402"/>
    </location>
</feature>
<dbReference type="InterPro" id="IPR040677">
    <property type="entry name" value="LPD7"/>
</dbReference>
<name>A0A1S1H6U4_9SPHN</name>
<protein>
    <recommendedName>
        <fullName evidence="2">Large polyvalent protein-associated domain-containing protein</fullName>
    </recommendedName>
</protein>
<feature type="domain" description="Large polyvalent protein-associated" evidence="2">
    <location>
        <begin position="183"/>
        <end position="271"/>
    </location>
</feature>
<dbReference type="AlphaFoldDB" id="A0A1S1H6U4"/>
<evidence type="ECO:0000313" key="4">
    <source>
        <dbReference type="Proteomes" id="UP000179467"/>
    </source>
</evidence>
<feature type="compositionally biased region" description="Basic and acidic residues" evidence="1">
    <location>
        <begin position="271"/>
        <end position="290"/>
    </location>
</feature>
<dbReference type="Proteomes" id="UP000179467">
    <property type="component" value="Unassembled WGS sequence"/>
</dbReference>
<feature type="compositionally biased region" description="Basic and acidic residues" evidence="1">
    <location>
        <begin position="139"/>
        <end position="151"/>
    </location>
</feature>
<dbReference type="RefSeq" id="WP_159832024.1">
    <property type="nucleotide sequence ID" value="NZ_MIPT01000003.1"/>
</dbReference>
<sequence>MADNGEQAPAKSADAPAKASDKADARLFTVSDTRGAKVFQTFPEAIQAFAKSNIHGDVALDMKVGDKRVQLAWTSWENDGSNAVPGYYSPSVKSYLQSADKATPDQLREKLAAAQKDIDNWPKKPKREAAPSPSADKTLNIHEGARAKSGPEEMAAPSRADQAATSKPQAKQVDDKALALPAQLERKYLRVGDDLFRSGRDEKPDMSIKGQDGIRINKDHAIGDAVAIAKHNGWQSIRVHGSDDFKKAVYLEAARAGVAVKDFEPSPQLKLEGERLAARDKAREAQDPTKRASMAKQDPTESRAAAEQFRRNSHRENATDPQFKAAQSHVLAASIEAKTRFPKKEDQARYVENAKETVAKRIENGGPIPAARFEQQRQNEATRIAREDLTLRQQERKPSRSR</sequence>
<organism evidence="3 4">
    <name type="scientific">Edaphosphingomonas haloaromaticamans</name>
    <dbReference type="NCBI Taxonomy" id="653954"/>
    <lineage>
        <taxon>Bacteria</taxon>
        <taxon>Pseudomonadati</taxon>
        <taxon>Pseudomonadota</taxon>
        <taxon>Alphaproteobacteria</taxon>
        <taxon>Sphingomonadales</taxon>
        <taxon>Rhizorhabdaceae</taxon>
        <taxon>Edaphosphingomonas</taxon>
    </lineage>
</organism>
<dbReference type="Pfam" id="PF18821">
    <property type="entry name" value="LPD7"/>
    <property type="match status" value="1"/>
</dbReference>
<proteinExistence type="predicted"/>
<feature type="region of interest" description="Disordered" evidence="1">
    <location>
        <begin position="270"/>
        <end position="326"/>
    </location>
</feature>
<feature type="region of interest" description="Disordered" evidence="1">
    <location>
        <begin position="1"/>
        <end position="23"/>
    </location>
</feature>
<feature type="region of interest" description="Disordered" evidence="1">
    <location>
        <begin position="114"/>
        <end position="178"/>
    </location>
</feature>
<evidence type="ECO:0000313" key="3">
    <source>
        <dbReference type="EMBL" id="OHT17817.1"/>
    </source>
</evidence>
<feature type="compositionally biased region" description="Basic and acidic residues" evidence="1">
    <location>
        <begin position="383"/>
        <end position="402"/>
    </location>
</feature>
<gene>
    <name evidence="3" type="ORF">BHE75_04615</name>
</gene>
<keyword evidence="4" id="KW-1185">Reference proteome</keyword>
<accession>A0A1S1H6U4</accession>
<dbReference type="EMBL" id="MIPT01000003">
    <property type="protein sequence ID" value="OHT17817.1"/>
    <property type="molecule type" value="Genomic_DNA"/>
</dbReference>
<comment type="caution">
    <text evidence="3">The sequence shown here is derived from an EMBL/GenBank/DDBJ whole genome shotgun (WGS) entry which is preliminary data.</text>
</comment>
<feature type="compositionally biased region" description="Low complexity" evidence="1">
    <location>
        <begin position="8"/>
        <end position="18"/>
    </location>
</feature>
<feature type="compositionally biased region" description="Basic and acidic residues" evidence="1">
    <location>
        <begin position="308"/>
        <end position="318"/>
    </location>
</feature>
<reference evidence="3 4" key="1">
    <citation type="submission" date="2016-09" db="EMBL/GenBank/DDBJ databases">
        <title>Metabolic pathway, cell adaptation mechanisms and a novel monoxygenase revealed through proteogenomic-transcription analysis of a Sphingomonas haloaromaticamans strain degrading the fungicide ortho-phenylphenol.</title>
        <authorList>
            <person name="Perruchon C."/>
            <person name="Papadopoulou E.S."/>
            <person name="Rousidou C."/>
            <person name="Vasileiadis S."/>
            <person name="Tanou G."/>
            <person name="Amoutzias G."/>
            <person name="Molassiotis A."/>
            <person name="Karpouzas D.G."/>
        </authorList>
    </citation>
    <scope>NUCLEOTIDE SEQUENCE [LARGE SCALE GENOMIC DNA]</scope>
    <source>
        <strain evidence="3 4">P3</strain>
    </source>
</reference>